<reference evidence="1" key="1">
    <citation type="journal article" date="2021" name="Proc. Natl. Acad. Sci. U.S.A.">
        <title>A Catalog of Tens of Thousands of Viruses from Human Metagenomes Reveals Hidden Associations with Chronic Diseases.</title>
        <authorList>
            <person name="Tisza M.J."/>
            <person name="Buck C.B."/>
        </authorList>
    </citation>
    <scope>NUCLEOTIDE SEQUENCE</scope>
    <source>
        <strain evidence="1">CtCIv11</strain>
    </source>
</reference>
<name>A0A8S5S1R9_9CAUD</name>
<proteinExistence type="predicted"/>
<dbReference type="EMBL" id="BK032513">
    <property type="protein sequence ID" value="DAF44957.1"/>
    <property type="molecule type" value="Genomic_DNA"/>
</dbReference>
<sequence length="50" mass="6029">MNAGIKILCLTAWRIPYNLFSILNCKKWIFKAEILELLDFQRKSMYYNLT</sequence>
<evidence type="ECO:0000313" key="1">
    <source>
        <dbReference type="EMBL" id="DAF44957.1"/>
    </source>
</evidence>
<organism evidence="1">
    <name type="scientific">Siphoviridae sp. ctCIv11</name>
    <dbReference type="NCBI Taxonomy" id="2827806"/>
    <lineage>
        <taxon>Viruses</taxon>
        <taxon>Duplodnaviria</taxon>
        <taxon>Heunggongvirae</taxon>
        <taxon>Uroviricota</taxon>
        <taxon>Caudoviricetes</taxon>
    </lineage>
</organism>
<accession>A0A8S5S1R9</accession>
<protein>
    <submittedName>
        <fullName evidence="1">Uncharacterized protein</fullName>
    </submittedName>
</protein>